<evidence type="ECO:0008006" key="4">
    <source>
        <dbReference type="Google" id="ProtNLM"/>
    </source>
</evidence>
<evidence type="ECO:0000313" key="3">
    <source>
        <dbReference type="Proteomes" id="UP001482620"/>
    </source>
</evidence>
<gene>
    <name evidence="2" type="ORF">ILYODFUR_016288</name>
</gene>
<sequence>MKMYLYFVVLHFVYFLIWQLRIMMHNRGWMKVDILLQCASRWTVHCQPTVPFHALSNHIFSSVSGLQEVCRHVPVHAYTKGELLFKTGHFLSSDKNEDAFSFKNHSNENSFM</sequence>
<keyword evidence="1" id="KW-0472">Membrane</keyword>
<dbReference type="EMBL" id="JAHRIQ010082572">
    <property type="protein sequence ID" value="MEQ2248149.1"/>
    <property type="molecule type" value="Genomic_DNA"/>
</dbReference>
<evidence type="ECO:0000313" key="2">
    <source>
        <dbReference type="EMBL" id="MEQ2248149.1"/>
    </source>
</evidence>
<reference evidence="2 3" key="1">
    <citation type="submission" date="2021-06" db="EMBL/GenBank/DDBJ databases">
        <authorList>
            <person name="Palmer J.M."/>
        </authorList>
    </citation>
    <scope>NUCLEOTIDE SEQUENCE [LARGE SCALE GENOMIC DNA]</scope>
    <source>
        <strain evidence="3">if_2019</strain>
        <tissue evidence="2">Muscle</tissue>
    </source>
</reference>
<accession>A0ABV0USG3</accession>
<evidence type="ECO:0000256" key="1">
    <source>
        <dbReference type="SAM" id="Phobius"/>
    </source>
</evidence>
<keyword evidence="1" id="KW-1133">Transmembrane helix</keyword>
<proteinExistence type="predicted"/>
<organism evidence="2 3">
    <name type="scientific">Ilyodon furcidens</name>
    <name type="common">goldbreast splitfin</name>
    <dbReference type="NCBI Taxonomy" id="33524"/>
    <lineage>
        <taxon>Eukaryota</taxon>
        <taxon>Metazoa</taxon>
        <taxon>Chordata</taxon>
        <taxon>Craniata</taxon>
        <taxon>Vertebrata</taxon>
        <taxon>Euteleostomi</taxon>
        <taxon>Actinopterygii</taxon>
        <taxon>Neopterygii</taxon>
        <taxon>Teleostei</taxon>
        <taxon>Neoteleostei</taxon>
        <taxon>Acanthomorphata</taxon>
        <taxon>Ovalentaria</taxon>
        <taxon>Atherinomorphae</taxon>
        <taxon>Cyprinodontiformes</taxon>
        <taxon>Goodeidae</taxon>
        <taxon>Ilyodon</taxon>
    </lineage>
</organism>
<name>A0ABV0USG3_9TELE</name>
<keyword evidence="1" id="KW-0812">Transmembrane</keyword>
<dbReference type="Proteomes" id="UP001482620">
    <property type="component" value="Unassembled WGS sequence"/>
</dbReference>
<comment type="caution">
    <text evidence="2">The sequence shown here is derived from an EMBL/GenBank/DDBJ whole genome shotgun (WGS) entry which is preliminary data.</text>
</comment>
<keyword evidence="3" id="KW-1185">Reference proteome</keyword>
<protein>
    <recommendedName>
        <fullName evidence="4">Secreted protein</fullName>
    </recommendedName>
</protein>
<feature type="transmembrane region" description="Helical" evidence="1">
    <location>
        <begin position="6"/>
        <end position="24"/>
    </location>
</feature>